<accession>A0ABV2MXA0</accession>
<evidence type="ECO:0000313" key="2">
    <source>
        <dbReference type="Proteomes" id="UP001549076"/>
    </source>
</evidence>
<dbReference type="RefSeq" id="WP_354193756.1">
    <property type="nucleotide sequence ID" value="NZ_JBEPML010000004.1"/>
</dbReference>
<protein>
    <submittedName>
        <fullName evidence="1">Heme utilization carrier protein HutX</fullName>
    </submittedName>
</protein>
<dbReference type="CDD" id="cd16829">
    <property type="entry name" value="ChuX_HutX-like"/>
    <property type="match status" value="1"/>
</dbReference>
<organism evidence="1 2">
    <name type="scientific">Aquamicrobium terrae</name>
    <dbReference type="NCBI Taxonomy" id="1324945"/>
    <lineage>
        <taxon>Bacteria</taxon>
        <taxon>Pseudomonadati</taxon>
        <taxon>Pseudomonadota</taxon>
        <taxon>Alphaproteobacteria</taxon>
        <taxon>Hyphomicrobiales</taxon>
        <taxon>Phyllobacteriaceae</taxon>
        <taxon>Aquamicrobium</taxon>
    </lineage>
</organism>
<comment type="caution">
    <text evidence="1">The sequence shown here is derived from an EMBL/GenBank/DDBJ whole genome shotgun (WGS) entry which is preliminary data.</text>
</comment>
<evidence type="ECO:0000313" key="1">
    <source>
        <dbReference type="EMBL" id="MET3791432.1"/>
    </source>
</evidence>
<dbReference type="Pfam" id="PF06228">
    <property type="entry name" value="ChuX_HutX"/>
    <property type="match status" value="1"/>
</dbReference>
<dbReference type="Gene3D" id="3.40.1570.10">
    <property type="entry name" value="HemS/ChuS/ChuX like domains"/>
    <property type="match status" value="1"/>
</dbReference>
<dbReference type="InterPro" id="IPR010413">
    <property type="entry name" value="HutX-like"/>
</dbReference>
<name>A0ABV2MXA0_9HYPH</name>
<dbReference type="PIRSF" id="PIRSF030840">
    <property type="entry name" value="DUF1008"/>
    <property type="match status" value="1"/>
</dbReference>
<proteinExistence type="predicted"/>
<reference evidence="1 2" key="1">
    <citation type="submission" date="2024-06" db="EMBL/GenBank/DDBJ databases">
        <title>Genomic Encyclopedia of Type Strains, Phase IV (KMG-IV): sequencing the most valuable type-strain genomes for metagenomic binning, comparative biology and taxonomic classification.</title>
        <authorList>
            <person name="Goeker M."/>
        </authorList>
    </citation>
    <scope>NUCLEOTIDE SEQUENCE [LARGE SCALE GENOMIC DNA]</scope>
    <source>
        <strain evidence="1 2">DSM 27865</strain>
    </source>
</reference>
<gene>
    <name evidence="1" type="ORF">ABID37_001640</name>
</gene>
<sequence>MSKQAATADLDAIRRELAENPGGVLEATAAQHDLPLQTVVECLPQEMWARVPGDLFVEVMEDLSAWGSVTVIAHTKDIILEVEGPVPPGKLGHGFYNLHGDSPIGGHLRAGNCKAILFLRRPFMGKESVSVQFFNEEGGSMFKVFVGRDENRALKPDQVERFEQLKARLTRKAEAA</sequence>
<dbReference type="InterPro" id="IPR053733">
    <property type="entry name" value="Heme_Transport_Util_sf"/>
</dbReference>
<dbReference type="NCBIfam" id="TIGR04108">
    <property type="entry name" value="HutX"/>
    <property type="match status" value="1"/>
</dbReference>
<keyword evidence="2" id="KW-1185">Reference proteome</keyword>
<dbReference type="EMBL" id="JBEPML010000004">
    <property type="protein sequence ID" value="MET3791432.1"/>
    <property type="molecule type" value="Genomic_DNA"/>
</dbReference>
<dbReference type="Proteomes" id="UP001549076">
    <property type="component" value="Unassembled WGS sequence"/>
</dbReference>
<dbReference type="SUPFAM" id="SSF144064">
    <property type="entry name" value="Heme iron utilization protein-like"/>
    <property type="match status" value="1"/>
</dbReference>